<proteinExistence type="inferred from homology"/>
<dbReference type="STRING" id="443226.E9DC91"/>
<sequence length="415" mass="47085">MALQHWYHSFSETHREGAIAAALAIWILYLVSLAVYRLYFSPLAMFPGPKLGGGMNIQLIFVTSPIVRVTPDEVHIREAQFYDQMYAKNPRRNPPPASRGLESYVRAASIQIYLRTTSLIISHRFSRRAILVLEPVVREYVALLCKRVAEYATKSKPLAITVAHSAYTGDIIMEYFFGFSYRNLENPNFGSFHDALMVMGSSAHLASQFSWFLPQLVNSLPDWFVEKIQPDPASLLTLRRDHWDLIGQTIRGEEAVNKVKLHPTIFHEILRSSLPPEEKSQQRLLDETQIVVAAGRLHKELADAFPDKNVIPSLLELEKLPYMKTCIQESLRLSYSLSGRNPRPHDKPLQNGKWTIPANTTITMSIVDVHHDGAIFPDSHSFIPERWLDNPKTSDGTPLERYPVAFGGGRELAWG</sequence>
<reference evidence="8" key="2">
    <citation type="submission" date="2010-03" db="EMBL/GenBank/DDBJ databases">
        <title>The genome sequence of Coccidioides posadasii strain Silveira.</title>
        <authorList>
            <consortium name="The Broad Institute Genome Sequencing Center for Infectious Disease"/>
            <person name="Neafsey D."/>
            <person name="Orbach M."/>
            <person name="Henn M.R."/>
            <person name="Cole G.T."/>
            <person name="Galgiani J."/>
            <person name="Gardner M.J."/>
            <person name="Kirkland T.N."/>
            <person name="Taylor J.W."/>
            <person name="Young S.K."/>
            <person name="Zeng Q."/>
            <person name="Koehrsen M."/>
            <person name="Alvarado L."/>
            <person name="Berlin A."/>
            <person name="Borenstein D."/>
            <person name="Chapman S.B."/>
            <person name="Chen Z."/>
            <person name="Engels R."/>
            <person name="Freedman E."/>
            <person name="Gellesch M."/>
            <person name="Goldberg J."/>
            <person name="Griggs A."/>
            <person name="Gujja S."/>
            <person name="Heilman E."/>
            <person name="Heiman D."/>
            <person name="Howarth C."/>
            <person name="Jen D."/>
            <person name="Larson L."/>
            <person name="Mehta T."/>
            <person name="Neiman D."/>
            <person name="Park D."/>
            <person name="Pearson M."/>
            <person name="Richards J."/>
            <person name="Roberts A."/>
            <person name="Saif S."/>
            <person name="Shea T."/>
            <person name="Shenoy N."/>
            <person name="Sisk P."/>
            <person name="Stolte C."/>
            <person name="Sykes S."/>
            <person name="Walk T."/>
            <person name="White J."/>
            <person name="Yandava C."/>
            <person name="Haas B."/>
            <person name="Nusbaum C."/>
            <person name="Birren B."/>
        </authorList>
    </citation>
    <scope>NUCLEOTIDE SEQUENCE [LARGE SCALE GENOMIC DNA]</scope>
    <source>
        <strain evidence="8">RMSCC 757 / Silveira</strain>
    </source>
</reference>
<dbReference type="Proteomes" id="UP000002497">
    <property type="component" value="Unassembled WGS sequence"/>
</dbReference>
<dbReference type="EMBL" id="GL636499">
    <property type="protein sequence ID" value="EFW15816.1"/>
    <property type="molecule type" value="Genomic_DNA"/>
</dbReference>
<dbReference type="Pfam" id="PF00067">
    <property type="entry name" value="p450"/>
    <property type="match status" value="1"/>
</dbReference>
<evidence type="ECO:0000256" key="3">
    <source>
        <dbReference type="ARBA" id="ARBA00022723"/>
    </source>
</evidence>
<dbReference type="Gene3D" id="1.10.630.10">
    <property type="entry name" value="Cytochrome P450"/>
    <property type="match status" value="2"/>
</dbReference>
<dbReference type="CDD" id="cd11062">
    <property type="entry name" value="CYP58-like"/>
    <property type="match status" value="1"/>
</dbReference>
<dbReference type="InterPro" id="IPR036396">
    <property type="entry name" value="Cyt_P450_sf"/>
</dbReference>
<keyword evidence="8" id="KW-1185">Reference proteome</keyword>
<feature type="transmembrane region" description="Helical" evidence="6">
    <location>
        <begin position="20"/>
        <end position="40"/>
    </location>
</feature>
<dbReference type="SUPFAM" id="SSF48264">
    <property type="entry name" value="Cytochrome P450"/>
    <property type="match status" value="1"/>
</dbReference>
<name>E9DC91_COCPS</name>
<accession>E9DC91</accession>
<dbReference type="GO" id="GO:0005506">
    <property type="term" value="F:iron ion binding"/>
    <property type="evidence" value="ECO:0007669"/>
    <property type="project" value="InterPro"/>
</dbReference>
<keyword evidence="3" id="KW-0479">Metal-binding</keyword>
<keyword evidence="5" id="KW-0408">Iron</keyword>
<organism evidence="8">
    <name type="scientific">Coccidioides posadasii (strain RMSCC 757 / Silveira)</name>
    <name type="common">Valley fever fungus</name>
    <dbReference type="NCBI Taxonomy" id="443226"/>
    <lineage>
        <taxon>Eukaryota</taxon>
        <taxon>Fungi</taxon>
        <taxon>Dikarya</taxon>
        <taxon>Ascomycota</taxon>
        <taxon>Pezizomycotina</taxon>
        <taxon>Eurotiomycetes</taxon>
        <taxon>Eurotiomycetidae</taxon>
        <taxon>Onygenales</taxon>
        <taxon>Onygenaceae</taxon>
        <taxon>Coccidioides</taxon>
    </lineage>
</organism>
<dbReference type="InterPro" id="IPR001128">
    <property type="entry name" value="Cyt_P450"/>
</dbReference>
<keyword evidence="6" id="KW-0472">Membrane</keyword>
<dbReference type="PANTHER" id="PTHR24305:SF152">
    <property type="entry name" value="P450, PUTATIVE (EUROFUNG)-RELATED"/>
    <property type="match status" value="1"/>
</dbReference>
<dbReference type="PRINTS" id="PR00465">
    <property type="entry name" value="EP450IV"/>
</dbReference>
<dbReference type="GO" id="GO:0020037">
    <property type="term" value="F:heme binding"/>
    <property type="evidence" value="ECO:0007669"/>
    <property type="project" value="InterPro"/>
</dbReference>
<dbReference type="GO" id="GO:0004497">
    <property type="term" value="F:monooxygenase activity"/>
    <property type="evidence" value="ECO:0007669"/>
    <property type="project" value="InterPro"/>
</dbReference>
<keyword evidence="6" id="KW-1133">Transmembrane helix</keyword>
<evidence type="ECO:0000256" key="5">
    <source>
        <dbReference type="ARBA" id="ARBA00023004"/>
    </source>
</evidence>
<protein>
    <submittedName>
        <fullName evidence="7">Cytochrome P450</fullName>
    </submittedName>
</protein>
<comment type="similarity">
    <text evidence="2">Belongs to the cytochrome P450 family.</text>
</comment>
<dbReference type="InterPro" id="IPR050121">
    <property type="entry name" value="Cytochrome_P450_monoxygenase"/>
</dbReference>
<evidence type="ECO:0000256" key="6">
    <source>
        <dbReference type="SAM" id="Phobius"/>
    </source>
</evidence>
<dbReference type="VEuPathDB" id="FungiDB:CPSG_07443"/>
<dbReference type="PANTHER" id="PTHR24305">
    <property type="entry name" value="CYTOCHROME P450"/>
    <property type="match status" value="1"/>
</dbReference>
<dbReference type="HOGENOM" id="CLU_001570_14_4_1"/>
<evidence type="ECO:0000313" key="8">
    <source>
        <dbReference type="Proteomes" id="UP000002497"/>
    </source>
</evidence>
<reference evidence="8" key="1">
    <citation type="journal article" date="2010" name="Genome Res.">
        <title>Population genomic sequencing of Coccidioides fungi reveals recent hybridization and transposon control.</title>
        <authorList>
            <person name="Neafsey D.E."/>
            <person name="Barker B.M."/>
            <person name="Sharpton T.J."/>
            <person name="Stajich J.E."/>
            <person name="Park D.J."/>
            <person name="Whiston E."/>
            <person name="Hung C.-Y."/>
            <person name="McMahan C."/>
            <person name="White J."/>
            <person name="Sykes S."/>
            <person name="Heiman D."/>
            <person name="Young S."/>
            <person name="Zeng Q."/>
            <person name="Abouelleil A."/>
            <person name="Aftuck L."/>
            <person name="Bessette D."/>
            <person name="Brown A."/>
            <person name="FitzGerald M."/>
            <person name="Lui A."/>
            <person name="Macdonald J.P."/>
            <person name="Priest M."/>
            <person name="Orbach M.J."/>
            <person name="Galgiani J.N."/>
            <person name="Kirkland T.N."/>
            <person name="Cole G.T."/>
            <person name="Birren B.W."/>
            <person name="Henn M.R."/>
            <person name="Taylor J.W."/>
            <person name="Rounsley S.D."/>
        </authorList>
    </citation>
    <scope>NUCLEOTIDE SEQUENCE [LARGE SCALE GENOMIC DNA]</scope>
    <source>
        <strain evidence="8">RMSCC 757 / Silveira</strain>
    </source>
</reference>
<dbReference type="InterPro" id="IPR002403">
    <property type="entry name" value="Cyt_P450_E_grp-IV"/>
</dbReference>
<dbReference type="OMA" id="YFFGFNY"/>
<dbReference type="VEuPathDB" id="FungiDB:D8B26_004370"/>
<gene>
    <name evidence="7" type="ORF">CPSG_07443</name>
</gene>
<evidence type="ECO:0000256" key="1">
    <source>
        <dbReference type="ARBA" id="ARBA00001971"/>
    </source>
</evidence>
<evidence type="ECO:0000256" key="2">
    <source>
        <dbReference type="ARBA" id="ARBA00010617"/>
    </source>
</evidence>
<keyword evidence="4" id="KW-0560">Oxidoreductase</keyword>
<evidence type="ECO:0000313" key="7">
    <source>
        <dbReference type="EMBL" id="EFW15816.1"/>
    </source>
</evidence>
<dbReference type="GO" id="GO:0016705">
    <property type="term" value="F:oxidoreductase activity, acting on paired donors, with incorporation or reduction of molecular oxygen"/>
    <property type="evidence" value="ECO:0007669"/>
    <property type="project" value="InterPro"/>
</dbReference>
<keyword evidence="6" id="KW-0812">Transmembrane</keyword>
<dbReference type="OrthoDB" id="3945418at2759"/>
<evidence type="ECO:0000256" key="4">
    <source>
        <dbReference type="ARBA" id="ARBA00023002"/>
    </source>
</evidence>
<dbReference type="AlphaFoldDB" id="E9DC91"/>
<comment type="cofactor">
    <cofactor evidence="1">
        <name>heme</name>
        <dbReference type="ChEBI" id="CHEBI:30413"/>
    </cofactor>
</comment>